<gene>
    <name evidence="3" type="ORF">GMORB2_3108</name>
</gene>
<organism evidence="3 4">
    <name type="scientific">Geosmithia morbida</name>
    <dbReference type="NCBI Taxonomy" id="1094350"/>
    <lineage>
        <taxon>Eukaryota</taxon>
        <taxon>Fungi</taxon>
        <taxon>Dikarya</taxon>
        <taxon>Ascomycota</taxon>
        <taxon>Pezizomycotina</taxon>
        <taxon>Sordariomycetes</taxon>
        <taxon>Hypocreomycetidae</taxon>
        <taxon>Hypocreales</taxon>
        <taxon>Bionectriaceae</taxon>
        <taxon>Geosmithia</taxon>
    </lineage>
</organism>
<keyword evidence="4" id="KW-1185">Reference proteome</keyword>
<dbReference type="RefSeq" id="XP_035318959.1">
    <property type="nucleotide sequence ID" value="XM_035465084.1"/>
</dbReference>
<dbReference type="InterPro" id="IPR004045">
    <property type="entry name" value="Glutathione_S-Trfase_N"/>
</dbReference>
<dbReference type="Proteomes" id="UP000749293">
    <property type="component" value="Unassembled WGS sequence"/>
</dbReference>
<accession>A0A9P4YR55</accession>
<dbReference type="Gene3D" id="3.40.30.10">
    <property type="entry name" value="Glutaredoxin"/>
    <property type="match status" value="1"/>
</dbReference>
<dbReference type="CDD" id="cd03189">
    <property type="entry name" value="GST_C_GTT1_like"/>
    <property type="match status" value="1"/>
</dbReference>
<comment type="similarity">
    <text evidence="1">Belongs to the GST superfamily.</text>
</comment>
<dbReference type="OrthoDB" id="2098326at2759"/>
<dbReference type="AlphaFoldDB" id="A0A9P4YR55"/>
<dbReference type="SFLD" id="SFLDS00019">
    <property type="entry name" value="Glutathione_Transferase_(cytos"/>
    <property type="match status" value="1"/>
</dbReference>
<dbReference type="InterPro" id="IPR036249">
    <property type="entry name" value="Thioredoxin-like_sf"/>
</dbReference>
<evidence type="ECO:0000259" key="2">
    <source>
        <dbReference type="PROSITE" id="PS50404"/>
    </source>
</evidence>
<sequence>MADSPEQSLPKIKLYWLNQSRSQRIVWLLEELQVPYEIEVFHRTKEMLAPPELAKIHPLGKSPVISITPPQGGEPVVLAESGFMTQYLCEHLPGGKRLIPPRWKAGQEDQVGGETEAYLRYQYYLHYCEGSLMPLLVMTIIISQRGGNDDDNIGLQSPNVPFFIRPITSAAAGRIFSAYIYPNLRRHLAMLEDQLATSPDGGVYLCGRDLTAADILMSFPLIASKGRLRQVGPWEGGCWTDEFPRLGAYTAMLEKHEGYVGSVRKIEEVDGEFTPTL</sequence>
<protein>
    <submittedName>
        <fullName evidence="3">Glutathione S-transferase</fullName>
    </submittedName>
</protein>
<reference evidence="3" key="1">
    <citation type="submission" date="2020-03" db="EMBL/GenBank/DDBJ databases">
        <title>Site-based positive gene gene selection in Geosmithia morbida across the United States reveals a broad range of putative effectors and factors for local host and environmental adapation.</title>
        <authorList>
            <person name="Onufrak A."/>
            <person name="Murdoch R.W."/>
            <person name="Gazis R."/>
            <person name="Huff M."/>
            <person name="Staton M."/>
            <person name="Klingeman W."/>
            <person name="Hadziabdic D."/>
        </authorList>
    </citation>
    <scope>NUCLEOTIDE SEQUENCE</scope>
    <source>
        <strain evidence="3">1262</strain>
    </source>
</reference>
<dbReference type="PANTHER" id="PTHR44051:SF9">
    <property type="entry name" value="GLUTATHIONE S-TRANSFERASE 1"/>
    <property type="match status" value="1"/>
</dbReference>
<dbReference type="PANTHER" id="PTHR44051">
    <property type="entry name" value="GLUTATHIONE S-TRANSFERASE-RELATED"/>
    <property type="match status" value="1"/>
</dbReference>
<evidence type="ECO:0000256" key="1">
    <source>
        <dbReference type="ARBA" id="ARBA00007409"/>
    </source>
</evidence>
<dbReference type="Pfam" id="PF13409">
    <property type="entry name" value="GST_N_2"/>
    <property type="match status" value="1"/>
</dbReference>
<comment type="caution">
    <text evidence="3">The sequence shown here is derived from an EMBL/GenBank/DDBJ whole genome shotgun (WGS) entry which is preliminary data.</text>
</comment>
<dbReference type="InterPro" id="IPR036282">
    <property type="entry name" value="Glutathione-S-Trfase_C_sf"/>
</dbReference>
<name>A0A9P4YR55_9HYPO</name>
<proteinExistence type="inferred from homology"/>
<dbReference type="SUPFAM" id="SSF52833">
    <property type="entry name" value="Thioredoxin-like"/>
    <property type="match status" value="1"/>
</dbReference>
<dbReference type="GeneID" id="55969336"/>
<evidence type="ECO:0000313" key="4">
    <source>
        <dbReference type="Proteomes" id="UP000749293"/>
    </source>
</evidence>
<dbReference type="PROSITE" id="PS50404">
    <property type="entry name" value="GST_NTER"/>
    <property type="match status" value="1"/>
</dbReference>
<dbReference type="SUPFAM" id="SSF47616">
    <property type="entry name" value="GST C-terminal domain-like"/>
    <property type="match status" value="1"/>
</dbReference>
<evidence type="ECO:0000313" key="3">
    <source>
        <dbReference type="EMBL" id="KAF4120307.1"/>
    </source>
</evidence>
<dbReference type="EMBL" id="JAANYQ010000017">
    <property type="protein sequence ID" value="KAF4120307.1"/>
    <property type="molecule type" value="Genomic_DNA"/>
</dbReference>
<dbReference type="SFLD" id="SFLDG00358">
    <property type="entry name" value="Main_(cytGST)"/>
    <property type="match status" value="1"/>
</dbReference>
<dbReference type="Gene3D" id="1.20.1050.10">
    <property type="match status" value="1"/>
</dbReference>
<dbReference type="InterPro" id="IPR040079">
    <property type="entry name" value="Glutathione_S-Trfase"/>
</dbReference>
<feature type="domain" description="GST N-terminal" evidence="2">
    <location>
        <begin position="9"/>
        <end position="96"/>
    </location>
</feature>
<dbReference type="CDD" id="cd03046">
    <property type="entry name" value="GST_N_GTT1_like"/>
    <property type="match status" value="1"/>
</dbReference>